<dbReference type="EMBL" id="JAGRRH010000001">
    <property type="protein sequence ID" value="KAG7373984.1"/>
    <property type="molecule type" value="Genomic_DNA"/>
</dbReference>
<keyword evidence="2" id="KW-0031">Aminopeptidase</keyword>
<keyword evidence="2" id="KW-0645">Protease</keyword>
<dbReference type="InterPro" id="IPR051044">
    <property type="entry name" value="MAG_DAG_Lipase"/>
</dbReference>
<reference evidence="2" key="2">
    <citation type="submission" date="2021-04" db="EMBL/GenBank/DDBJ databases">
        <authorList>
            <person name="Podell S."/>
        </authorList>
    </citation>
    <scope>NUCLEOTIDE SEQUENCE</scope>
    <source>
        <strain evidence="2">Hildebrandi</strain>
    </source>
</reference>
<gene>
    <name evidence="2" type="ORF">IV203_013079</name>
</gene>
<dbReference type="Pfam" id="PF12146">
    <property type="entry name" value="Hydrolase_4"/>
    <property type="match status" value="1"/>
</dbReference>
<dbReference type="GO" id="GO:0004177">
    <property type="term" value="F:aminopeptidase activity"/>
    <property type="evidence" value="ECO:0007669"/>
    <property type="project" value="UniProtKB-KW"/>
</dbReference>
<dbReference type="OrthoDB" id="2498029at2759"/>
<sequence>MVVQEVFGKIVNIDIPADVFPTQIEIEEIEAVAPNCQHGWYQSVNKHDNGEPVDLHYRYWLPEGNKPKGILIFTHGIHSHSGHGSRIDGRPLDIALLVDTFTSLGLAVYAADMYGHGFSEGTRFYIPDWIGMRDDAINFCKLVADKNPKDIPLFLSGESIGGCITILMSRYFQDHPDEAPTNFDSNLLLCPAVEGDVPGFPVYQILRYVLAPMRPKWRPFFMPNTISPDRIWADEKVCAEYSKPRSQEMQIDACGIPFRLGTAVNMLMALEEVRNNCIPGFDKPFCIVHGDKDVGVPISGSKLLFDGCATPENEKEFHTIQGAHHGIIADPKAEEAIGYLSKFVQARMEAFTPPK</sequence>
<dbReference type="PANTHER" id="PTHR11614">
    <property type="entry name" value="PHOSPHOLIPASE-RELATED"/>
    <property type="match status" value="1"/>
</dbReference>
<reference evidence="2" key="1">
    <citation type="journal article" date="2021" name="Sci. Rep.">
        <title>Diploid genomic architecture of Nitzschia inconspicua, an elite biomass production diatom.</title>
        <authorList>
            <person name="Oliver A."/>
            <person name="Podell S."/>
            <person name="Pinowska A."/>
            <person name="Traller J.C."/>
            <person name="Smith S.R."/>
            <person name="McClure R."/>
            <person name="Beliaev A."/>
            <person name="Bohutskyi P."/>
            <person name="Hill E.A."/>
            <person name="Rabines A."/>
            <person name="Zheng H."/>
            <person name="Allen L.Z."/>
            <person name="Kuo A."/>
            <person name="Grigoriev I.V."/>
            <person name="Allen A.E."/>
            <person name="Hazlebeck D."/>
            <person name="Allen E.E."/>
        </authorList>
    </citation>
    <scope>NUCLEOTIDE SEQUENCE</scope>
    <source>
        <strain evidence="2">Hildebrandi</strain>
    </source>
</reference>
<name>A0A9K3M4G0_9STRA</name>
<evidence type="ECO:0000313" key="3">
    <source>
        <dbReference type="Proteomes" id="UP000693970"/>
    </source>
</evidence>
<comment type="caution">
    <text evidence="2">The sequence shown here is derived from an EMBL/GenBank/DDBJ whole genome shotgun (WGS) entry which is preliminary data.</text>
</comment>
<organism evidence="2 3">
    <name type="scientific">Nitzschia inconspicua</name>
    <dbReference type="NCBI Taxonomy" id="303405"/>
    <lineage>
        <taxon>Eukaryota</taxon>
        <taxon>Sar</taxon>
        <taxon>Stramenopiles</taxon>
        <taxon>Ochrophyta</taxon>
        <taxon>Bacillariophyta</taxon>
        <taxon>Bacillariophyceae</taxon>
        <taxon>Bacillariophycidae</taxon>
        <taxon>Bacillariales</taxon>
        <taxon>Bacillariaceae</taxon>
        <taxon>Nitzschia</taxon>
    </lineage>
</organism>
<feature type="domain" description="Serine aminopeptidase S33" evidence="1">
    <location>
        <begin position="66"/>
        <end position="331"/>
    </location>
</feature>
<evidence type="ECO:0000313" key="2">
    <source>
        <dbReference type="EMBL" id="KAG7373984.1"/>
    </source>
</evidence>
<protein>
    <submittedName>
        <fullName evidence="2">Serine aminopeptidase, S33</fullName>
    </submittedName>
</protein>
<keyword evidence="2" id="KW-0378">Hydrolase</keyword>
<proteinExistence type="predicted"/>
<dbReference type="AlphaFoldDB" id="A0A9K3M4G0"/>
<evidence type="ECO:0000259" key="1">
    <source>
        <dbReference type="Pfam" id="PF12146"/>
    </source>
</evidence>
<accession>A0A9K3M4G0</accession>
<keyword evidence="3" id="KW-1185">Reference proteome</keyword>
<dbReference type="Proteomes" id="UP000693970">
    <property type="component" value="Unassembled WGS sequence"/>
</dbReference>
<dbReference type="InterPro" id="IPR022742">
    <property type="entry name" value="Hydrolase_4"/>
</dbReference>